<protein>
    <submittedName>
        <fullName evidence="1">Uncharacterized protein</fullName>
    </submittedName>
</protein>
<dbReference type="RefSeq" id="WP_037259704.1">
    <property type="nucleotide sequence ID" value="NZ_QHKI01000082.1"/>
</dbReference>
<comment type="caution">
    <text evidence="1">The sequence shown here is derived from an EMBL/GenBank/DDBJ whole genome shotgun (WGS) entry which is preliminary data.</text>
</comment>
<dbReference type="Proteomes" id="UP000287547">
    <property type="component" value="Unassembled WGS sequence"/>
</dbReference>
<name>A0A428YJ51_KIBAR</name>
<accession>A0A428YJ51</accession>
<organism evidence="1 2">
    <name type="scientific">Kibdelosporangium aridum</name>
    <dbReference type="NCBI Taxonomy" id="2030"/>
    <lineage>
        <taxon>Bacteria</taxon>
        <taxon>Bacillati</taxon>
        <taxon>Actinomycetota</taxon>
        <taxon>Actinomycetes</taxon>
        <taxon>Pseudonocardiales</taxon>
        <taxon>Pseudonocardiaceae</taxon>
        <taxon>Kibdelosporangium</taxon>
    </lineage>
</organism>
<reference evidence="1 2" key="1">
    <citation type="submission" date="2018-05" db="EMBL/GenBank/DDBJ databases">
        <title>Evolution of GPA BGCs.</title>
        <authorList>
            <person name="Waglechner N."/>
            <person name="Wright G.D."/>
        </authorList>
    </citation>
    <scope>NUCLEOTIDE SEQUENCE [LARGE SCALE GENOMIC DNA]</scope>
    <source>
        <strain evidence="1 2">A82846</strain>
    </source>
</reference>
<dbReference type="EMBL" id="QHKI01000082">
    <property type="protein sequence ID" value="RSM67579.1"/>
    <property type="molecule type" value="Genomic_DNA"/>
</dbReference>
<sequence>MPHPHRDRPFTGDPLTTLTSLAESDAFTDFVLYEGNDSWSLTGGVLAAAVLCNLETRATARATWRLAHSPSQPL</sequence>
<gene>
    <name evidence="1" type="ORF">DMH04_48700</name>
</gene>
<evidence type="ECO:0000313" key="1">
    <source>
        <dbReference type="EMBL" id="RSM67579.1"/>
    </source>
</evidence>
<dbReference type="AlphaFoldDB" id="A0A428YJ51"/>
<proteinExistence type="predicted"/>
<evidence type="ECO:0000313" key="2">
    <source>
        <dbReference type="Proteomes" id="UP000287547"/>
    </source>
</evidence>